<evidence type="ECO:0008006" key="6">
    <source>
        <dbReference type="Google" id="ProtNLM"/>
    </source>
</evidence>
<dbReference type="Proteomes" id="UP001153076">
    <property type="component" value="Unassembled WGS sequence"/>
</dbReference>
<evidence type="ECO:0000313" key="4">
    <source>
        <dbReference type="EMBL" id="KAJ8442053.1"/>
    </source>
</evidence>
<dbReference type="SUPFAM" id="SSF53756">
    <property type="entry name" value="UDP-Glycosyltransferase/glycogen phosphorylase"/>
    <property type="match status" value="2"/>
</dbReference>
<comment type="similarity">
    <text evidence="1">Belongs to the UDP-glycosyltransferase family.</text>
</comment>
<evidence type="ECO:0000256" key="3">
    <source>
        <dbReference type="ARBA" id="ARBA00022679"/>
    </source>
</evidence>
<dbReference type="AlphaFoldDB" id="A0A9Q1KFU0"/>
<keyword evidence="2" id="KW-0328">Glycosyltransferase</keyword>
<evidence type="ECO:0000256" key="2">
    <source>
        <dbReference type="ARBA" id="ARBA00022676"/>
    </source>
</evidence>
<gene>
    <name evidence="4" type="ORF">Cgig2_007891</name>
</gene>
<reference evidence="4" key="1">
    <citation type="submission" date="2022-04" db="EMBL/GenBank/DDBJ databases">
        <title>Carnegiea gigantea Genome sequencing and assembly v2.</title>
        <authorList>
            <person name="Copetti D."/>
            <person name="Sanderson M.J."/>
            <person name="Burquez A."/>
            <person name="Wojciechowski M.F."/>
        </authorList>
    </citation>
    <scope>NUCLEOTIDE SEQUENCE</scope>
    <source>
        <strain evidence="4">SGP5-SGP5p</strain>
        <tissue evidence="4">Aerial part</tissue>
    </source>
</reference>
<evidence type="ECO:0000313" key="5">
    <source>
        <dbReference type="Proteomes" id="UP001153076"/>
    </source>
</evidence>
<proteinExistence type="inferred from homology"/>
<evidence type="ECO:0000256" key="1">
    <source>
        <dbReference type="ARBA" id="ARBA00009995"/>
    </source>
</evidence>
<comment type="caution">
    <text evidence="4">The sequence shown here is derived from an EMBL/GenBank/DDBJ whole genome shotgun (WGS) entry which is preliminary data.</text>
</comment>
<protein>
    <recommendedName>
        <fullName evidence="6">UDP-glycosyltransferase</fullName>
    </recommendedName>
</protein>
<dbReference type="Gene3D" id="3.40.50.2000">
    <property type="entry name" value="Glycogen Phosphorylase B"/>
    <property type="match status" value="2"/>
</dbReference>
<dbReference type="InterPro" id="IPR002213">
    <property type="entry name" value="UDP_glucos_trans"/>
</dbReference>
<dbReference type="OrthoDB" id="5835829at2759"/>
<accession>A0A9Q1KFU0</accession>
<dbReference type="EMBL" id="JAKOGI010000147">
    <property type="protein sequence ID" value="KAJ8442053.1"/>
    <property type="molecule type" value="Genomic_DNA"/>
</dbReference>
<organism evidence="4 5">
    <name type="scientific">Carnegiea gigantea</name>
    <dbReference type="NCBI Taxonomy" id="171969"/>
    <lineage>
        <taxon>Eukaryota</taxon>
        <taxon>Viridiplantae</taxon>
        <taxon>Streptophyta</taxon>
        <taxon>Embryophyta</taxon>
        <taxon>Tracheophyta</taxon>
        <taxon>Spermatophyta</taxon>
        <taxon>Magnoliopsida</taxon>
        <taxon>eudicotyledons</taxon>
        <taxon>Gunneridae</taxon>
        <taxon>Pentapetalae</taxon>
        <taxon>Caryophyllales</taxon>
        <taxon>Cactineae</taxon>
        <taxon>Cactaceae</taxon>
        <taxon>Cactoideae</taxon>
        <taxon>Echinocereeae</taxon>
        <taxon>Carnegiea</taxon>
    </lineage>
</organism>
<keyword evidence="5" id="KW-1185">Reference proteome</keyword>
<dbReference type="PANTHER" id="PTHR48048">
    <property type="entry name" value="GLYCOSYLTRANSFERASE"/>
    <property type="match status" value="1"/>
</dbReference>
<name>A0A9Q1KFU0_9CARY</name>
<sequence length="341" mass="37555">MGLFSMEQTREIALGLEKSGVRFLWVIRAPPSEDKAKCNASALSVFLNFPEFDKIATDSFRNLGMTPFEIPGLFSVPASSMLEPMLDRGVSYDEFENMGAHFRNSDGIIINTFESLEPRAVKALRDGTCLLGIPIPPIYCIGPLIADRGESNLGGEKDECLSWLDSQPCRSVVYLCFGSGGVFTGKQTREIAVGEDKAKRLQPPAEPDLDSTLPEGFLERTKGRGLIVKSWAPQIEALGHDAVVRAGVPMVAWPLYAEQRVNKILLVEEIGVALPMNESNERFVSSDAIERRVKQIIGSEEGDLVRKRVLEFSHEAKVALGEEVALAKLVESWKQGRVCNT</sequence>
<dbReference type="PANTHER" id="PTHR48048:SF30">
    <property type="entry name" value="GLYCOSYLTRANSFERASE"/>
    <property type="match status" value="1"/>
</dbReference>
<dbReference type="CDD" id="cd03784">
    <property type="entry name" value="GT1_Gtf-like"/>
    <property type="match status" value="1"/>
</dbReference>
<dbReference type="GO" id="GO:0035251">
    <property type="term" value="F:UDP-glucosyltransferase activity"/>
    <property type="evidence" value="ECO:0007669"/>
    <property type="project" value="InterPro"/>
</dbReference>
<dbReference type="InterPro" id="IPR050481">
    <property type="entry name" value="UDP-glycosyltransf_plant"/>
</dbReference>
<keyword evidence="3" id="KW-0808">Transferase</keyword>